<feature type="site" description="Important for activity" evidence="8">
    <location>
        <position position="8"/>
    </location>
</feature>
<dbReference type="InterPro" id="IPR018483">
    <property type="entry name" value="Carb_kinase_FGGY_CS"/>
</dbReference>
<evidence type="ECO:0000259" key="12">
    <source>
        <dbReference type="Pfam" id="PF02782"/>
    </source>
</evidence>
<comment type="similarity">
    <text evidence="1 8 9">Belongs to the FGGY kinase family.</text>
</comment>
<keyword evidence="2 8" id="KW-0859">Xylose metabolism</keyword>
<dbReference type="InterPro" id="IPR006000">
    <property type="entry name" value="Xylulokinase"/>
</dbReference>
<dbReference type="SUPFAM" id="SSF53067">
    <property type="entry name" value="Actin-like ATPase domain"/>
    <property type="match status" value="2"/>
</dbReference>
<name>A0A402BA37_9CHLR</name>
<dbReference type="NCBIfam" id="TIGR01312">
    <property type="entry name" value="XylB"/>
    <property type="match status" value="1"/>
</dbReference>
<comment type="function">
    <text evidence="8">Catalyzes the phosphorylation of D-xylulose to D-xylulose 5-phosphate.</text>
</comment>
<evidence type="ECO:0000259" key="11">
    <source>
        <dbReference type="Pfam" id="PF00370"/>
    </source>
</evidence>
<evidence type="ECO:0000256" key="4">
    <source>
        <dbReference type="ARBA" id="ARBA00022741"/>
    </source>
</evidence>
<evidence type="ECO:0000256" key="7">
    <source>
        <dbReference type="ARBA" id="ARBA00023277"/>
    </source>
</evidence>
<dbReference type="GO" id="GO:0004856">
    <property type="term" value="F:D-xylulokinase activity"/>
    <property type="evidence" value="ECO:0007669"/>
    <property type="project" value="UniProtKB-UniRule"/>
</dbReference>
<dbReference type="GO" id="GO:0005998">
    <property type="term" value="P:xylulose catabolic process"/>
    <property type="evidence" value="ECO:0007669"/>
    <property type="project" value="UniProtKB-UniRule"/>
</dbReference>
<evidence type="ECO:0000256" key="10">
    <source>
        <dbReference type="RuleBase" id="RU364073"/>
    </source>
</evidence>
<evidence type="ECO:0000313" key="14">
    <source>
        <dbReference type="Proteomes" id="UP000287171"/>
    </source>
</evidence>
<proteinExistence type="inferred from homology"/>
<reference evidence="14" key="1">
    <citation type="submission" date="2018-12" db="EMBL/GenBank/DDBJ databases">
        <title>Tengunoibacter tsumagoiensis gen. nov., sp. nov., Dictyobacter kobayashii sp. nov., D. alpinus sp. nov., and D. joshuensis sp. nov. and description of Dictyobacteraceae fam. nov. within the order Ktedonobacterales isolated from Tengu-no-mugimeshi.</title>
        <authorList>
            <person name="Wang C.M."/>
            <person name="Zheng Y."/>
            <person name="Sakai Y."/>
            <person name="Toyoda A."/>
            <person name="Minakuchi Y."/>
            <person name="Abe K."/>
            <person name="Yokota A."/>
            <person name="Yabe S."/>
        </authorList>
    </citation>
    <scope>NUCLEOTIDE SEQUENCE [LARGE SCALE GENOMIC DNA]</scope>
    <source>
        <strain evidence="14">Uno16</strain>
    </source>
</reference>
<evidence type="ECO:0000256" key="9">
    <source>
        <dbReference type="RuleBase" id="RU003733"/>
    </source>
</evidence>
<dbReference type="Proteomes" id="UP000287171">
    <property type="component" value="Unassembled WGS sequence"/>
</dbReference>
<dbReference type="OrthoDB" id="9805576at2"/>
<keyword evidence="14" id="KW-1185">Reference proteome</keyword>
<dbReference type="GO" id="GO:0042732">
    <property type="term" value="P:D-xylose metabolic process"/>
    <property type="evidence" value="ECO:0007669"/>
    <property type="project" value="UniProtKB-KW"/>
</dbReference>
<protein>
    <recommendedName>
        <fullName evidence="8 10">Xylulose kinase</fullName>
        <shortName evidence="8 10">Xylulokinase</shortName>
        <ecNumber evidence="8 10">2.7.1.17</ecNumber>
    </recommendedName>
</protein>
<organism evidence="13 14">
    <name type="scientific">Dictyobacter alpinus</name>
    <dbReference type="NCBI Taxonomy" id="2014873"/>
    <lineage>
        <taxon>Bacteria</taxon>
        <taxon>Bacillati</taxon>
        <taxon>Chloroflexota</taxon>
        <taxon>Ktedonobacteria</taxon>
        <taxon>Ktedonobacterales</taxon>
        <taxon>Dictyobacteraceae</taxon>
        <taxon>Dictyobacter</taxon>
    </lineage>
</organism>
<dbReference type="PROSITE" id="PS00933">
    <property type="entry name" value="FGGY_KINASES_1"/>
    <property type="match status" value="1"/>
</dbReference>
<accession>A0A402BA37</accession>
<evidence type="ECO:0000256" key="8">
    <source>
        <dbReference type="HAMAP-Rule" id="MF_02220"/>
    </source>
</evidence>
<feature type="active site" description="Proton acceptor" evidence="8">
    <location>
        <position position="244"/>
    </location>
</feature>
<feature type="domain" description="Carbohydrate kinase FGGY C-terminal" evidence="12">
    <location>
        <begin position="261"/>
        <end position="459"/>
    </location>
</feature>
<dbReference type="PROSITE" id="PS00445">
    <property type="entry name" value="FGGY_KINASES_2"/>
    <property type="match status" value="1"/>
</dbReference>
<evidence type="ECO:0000256" key="5">
    <source>
        <dbReference type="ARBA" id="ARBA00022777"/>
    </source>
</evidence>
<dbReference type="InterPro" id="IPR050406">
    <property type="entry name" value="FGGY_Carb_Kinase"/>
</dbReference>
<feature type="binding site" evidence="8">
    <location>
        <begin position="85"/>
        <end position="86"/>
    </location>
    <ligand>
        <name>substrate</name>
    </ligand>
</feature>
<gene>
    <name evidence="8 10" type="primary">xylB</name>
    <name evidence="13" type="ORF">KDA_36540</name>
</gene>
<dbReference type="Pfam" id="PF02782">
    <property type="entry name" value="FGGY_C"/>
    <property type="match status" value="1"/>
</dbReference>
<dbReference type="InterPro" id="IPR018484">
    <property type="entry name" value="FGGY_N"/>
</dbReference>
<dbReference type="PIRSF" id="PIRSF000538">
    <property type="entry name" value="GlpK"/>
    <property type="match status" value="1"/>
</dbReference>
<dbReference type="HAMAP" id="MF_02220">
    <property type="entry name" value="XylB"/>
    <property type="match status" value="1"/>
</dbReference>
<dbReference type="PANTHER" id="PTHR43095">
    <property type="entry name" value="SUGAR KINASE"/>
    <property type="match status" value="1"/>
</dbReference>
<evidence type="ECO:0000256" key="2">
    <source>
        <dbReference type="ARBA" id="ARBA00022629"/>
    </source>
</evidence>
<dbReference type="RefSeq" id="WP_126628420.1">
    <property type="nucleotide sequence ID" value="NZ_BIFT01000001.1"/>
</dbReference>
<evidence type="ECO:0000256" key="3">
    <source>
        <dbReference type="ARBA" id="ARBA00022679"/>
    </source>
</evidence>
<evidence type="ECO:0000313" key="13">
    <source>
        <dbReference type="EMBL" id="GCE28170.1"/>
    </source>
</evidence>
<dbReference type="Pfam" id="PF00370">
    <property type="entry name" value="FGGY_N"/>
    <property type="match status" value="1"/>
</dbReference>
<keyword evidence="3 8" id="KW-0808">Transferase</keyword>
<dbReference type="InterPro" id="IPR018485">
    <property type="entry name" value="FGGY_C"/>
</dbReference>
<feature type="domain" description="Carbohydrate kinase FGGY N-terminal" evidence="11">
    <location>
        <begin position="4"/>
        <end position="251"/>
    </location>
</feature>
<sequence>MQTLLGIDLGTTGVKAALFAAEDGRVIADAFFEYPLFHPHPGWAEQNPADWWEATVAAIRLCLQQGTKQGATAEDVRGLGISGQMHGVVLLDANQQVLRPCIIWADQRSDEQCRWITEKVGASKLIEYVSNPALTGFSAPKLLWVRDNEPEIFARAQTMLLPKDYIRYRLTGVLAMEISDAAGTCLLDVKHGSWSQEVLAALELDPGLLPPVVPADAASGSITQEVATLTGLHAGTPVAGGGADNACGAVGNGVVEPGLVLVSVGTSGIVLAHADSPQVDTSGPVPRVHTFNHAVPHAWYLMGVTQGAGLSLRWLRDNIGLPERALERWTGIDSYETLSKEAEGVPAGSEGLIFLPYLQGERTPHLDAYARGGWIGLTASHDRRHLVRSVLEGVAFSLKDCYGIIREQGLQLNQVRATGGGARSPLWRQIIADVLEVELVVTNSAEGPAFGAALLAGVAGGVYNSVQEACAQTVRVTQRTEPNSQLAPAYQQAYAVYQALYPALKPIISRPLS</sequence>
<dbReference type="InterPro" id="IPR000577">
    <property type="entry name" value="Carb_kinase_FGGY"/>
</dbReference>
<dbReference type="EMBL" id="BIFT01000001">
    <property type="protein sequence ID" value="GCE28170.1"/>
    <property type="molecule type" value="Genomic_DNA"/>
</dbReference>
<dbReference type="EC" id="2.7.1.17" evidence="8 10"/>
<comment type="catalytic activity">
    <reaction evidence="8 10">
        <text>D-xylulose + ATP = D-xylulose 5-phosphate + ADP + H(+)</text>
        <dbReference type="Rhea" id="RHEA:10964"/>
        <dbReference type="ChEBI" id="CHEBI:15378"/>
        <dbReference type="ChEBI" id="CHEBI:17140"/>
        <dbReference type="ChEBI" id="CHEBI:30616"/>
        <dbReference type="ChEBI" id="CHEBI:57737"/>
        <dbReference type="ChEBI" id="CHEBI:456216"/>
        <dbReference type="EC" id="2.7.1.17"/>
    </reaction>
</comment>
<dbReference type="GO" id="GO:0005524">
    <property type="term" value="F:ATP binding"/>
    <property type="evidence" value="ECO:0007669"/>
    <property type="project" value="UniProtKB-UniRule"/>
</dbReference>
<dbReference type="CDD" id="cd07808">
    <property type="entry name" value="ASKHA_NBD_FGGY_EcXK-like"/>
    <property type="match status" value="1"/>
</dbReference>
<dbReference type="InterPro" id="IPR043129">
    <property type="entry name" value="ATPase_NBD"/>
</dbReference>
<evidence type="ECO:0000256" key="6">
    <source>
        <dbReference type="ARBA" id="ARBA00022840"/>
    </source>
</evidence>
<keyword evidence="7 8" id="KW-0119">Carbohydrate metabolism</keyword>
<dbReference type="Gene3D" id="3.30.420.40">
    <property type="match status" value="2"/>
</dbReference>
<dbReference type="PANTHER" id="PTHR43095:SF5">
    <property type="entry name" value="XYLULOSE KINASE"/>
    <property type="match status" value="1"/>
</dbReference>
<comment type="caution">
    <text evidence="13">The sequence shown here is derived from an EMBL/GenBank/DDBJ whole genome shotgun (WGS) entry which is preliminary data.</text>
</comment>
<keyword evidence="5 8" id="KW-0418">Kinase</keyword>
<dbReference type="AlphaFoldDB" id="A0A402BA37"/>
<keyword evidence="4 8" id="KW-0547">Nucleotide-binding</keyword>
<evidence type="ECO:0000256" key="1">
    <source>
        <dbReference type="ARBA" id="ARBA00009156"/>
    </source>
</evidence>
<keyword evidence="6 8" id="KW-0067">ATP-binding</keyword>